<feature type="compositionally biased region" description="Basic residues" evidence="4">
    <location>
        <begin position="66"/>
        <end position="79"/>
    </location>
</feature>
<dbReference type="EMBL" id="NNAY01002834">
    <property type="protein sequence ID" value="OXU20472.1"/>
    <property type="molecule type" value="Genomic_DNA"/>
</dbReference>
<dbReference type="AlphaFoldDB" id="A0A232EQ69"/>
<reference evidence="5 6" key="1">
    <citation type="journal article" date="2017" name="Curr. Biol.">
        <title>The Evolution of Venom by Co-option of Single-Copy Genes.</title>
        <authorList>
            <person name="Martinson E.O."/>
            <person name="Mrinalini"/>
            <person name="Kelkar Y.D."/>
            <person name="Chang C.H."/>
            <person name="Werren J.H."/>
        </authorList>
    </citation>
    <scope>NUCLEOTIDE SEQUENCE [LARGE SCALE GENOMIC DNA]</scope>
    <source>
        <strain evidence="5 6">Alberta</strain>
        <tissue evidence="5">Whole body</tissue>
    </source>
</reference>
<dbReference type="GO" id="GO:0000122">
    <property type="term" value="P:negative regulation of transcription by RNA polymerase II"/>
    <property type="evidence" value="ECO:0007669"/>
    <property type="project" value="TreeGrafter"/>
</dbReference>
<keyword evidence="6" id="KW-1185">Reference proteome</keyword>
<evidence type="ECO:0000256" key="4">
    <source>
        <dbReference type="SAM" id="MobiDB-lite"/>
    </source>
</evidence>
<feature type="region of interest" description="Disordered" evidence="4">
    <location>
        <begin position="1"/>
        <end position="28"/>
    </location>
</feature>
<proteinExistence type="inferred from homology"/>
<name>A0A232EQ69_9HYME</name>
<dbReference type="GO" id="GO:0005730">
    <property type="term" value="C:nucleolus"/>
    <property type="evidence" value="ECO:0007669"/>
    <property type="project" value="TreeGrafter"/>
</dbReference>
<comment type="similarity">
    <text evidence="2">Belongs to the NOC2 family.</text>
</comment>
<organism evidence="5 6">
    <name type="scientific">Trichomalopsis sarcophagae</name>
    <dbReference type="NCBI Taxonomy" id="543379"/>
    <lineage>
        <taxon>Eukaryota</taxon>
        <taxon>Metazoa</taxon>
        <taxon>Ecdysozoa</taxon>
        <taxon>Arthropoda</taxon>
        <taxon>Hexapoda</taxon>
        <taxon>Insecta</taxon>
        <taxon>Pterygota</taxon>
        <taxon>Neoptera</taxon>
        <taxon>Endopterygota</taxon>
        <taxon>Hymenoptera</taxon>
        <taxon>Apocrita</taxon>
        <taxon>Proctotrupomorpha</taxon>
        <taxon>Chalcidoidea</taxon>
        <taxon>Pteromalidae</taxon>
        <taxon>Pteromalinae</taxon>
        <taxon>Trichomalopsis</taxon>
    </lineage>
</organism>
<dbReference type="SUPFAM" id="SSF48371">
    <property type="entry name" value="ARM repeat"/>
    <property type="match status" value="1"/>
</dbReference>
<feature type="compositionally biased region" description="Acidic residues" evidence="4">
    <location>
        <begin position="689"/>
        <end position="700"/>
    </location>
</feature>
<dbReference type="GO" id="GO:0042393">
    <property type="term" value="F:histone binding"/>
    <property type="evidence" value="ECO:0007669"/>
    <property type="project" value="TreeGrafter"/>
</dbReference>
<comment type="caution">
    <text evidence="5">The sequence shown here is derived from an EMBL/GenBank/DDBJ whole genome shotgun (WGS) entry which is preliminary data.</text>
</comment>
<feature type="compositionally biased region" description="Acidic residues" evidence="4">
    <location>
        <begin position="42"/>
        <end position="55"/>
    </location>
</feature>
<dbReference type="InterPro" id="IPR005343">
    <property type="entry name" value="Noc2"/>
</dbReference>
<protein>
    <submittedName>
        <fullName evidence="5">Uncharacterized protein</fullName>
    </submittedName>
</protein>
<feature type="region of interest" description="Disordered" evidence="4">
    <location>
        <begin position="665"/>
        <end position="746"/>
    </location>
</feature>
<feature type="compositionally biased region" description="Basic residues" evidence="4">
    <location>
        <begin position="16"/>
        <end position="26"/>
    </location>
</feature>
<feature type="compositionally biased region" description="Basic and acidic residues" evidence="4">
    <location>
        <begin position="730"/>
        <end position="746"/>
    </location>
</feature>
<dbReference type="PANTHER" id="PTHR12687:SF4">
    <property type="entry name" value="NUCLEOLAR COMPLEX PROTEIN 2 HOMOLOG"/>
    <property type="match status" value="1"/>
</dbReference>
<feature type="compositionally biased region" description="Basic and acidic residues" evidence="4">
    <location>
        <begin position="1"/>
        <end position="15"/>
    </location>
</feature>
<accession>A0A232EQ69</accession>
<dbReference type="InterPro" id="IPR016024">
    <property type="entry name" value="ARM-type_fold"/>
</dbReference>
<dbReference type="PANTHER" id="PTHR12687">
    <property type="entry name" value="NUCLEOLAR COMPLEX 2 AND RAD4-RELATED"/>
    <property type="match status" value="1"/>
</dbReference>
<evidence type="ECO:0000256" key="1">
    <source>
        <dbReference type="ARBA" id="ARBA00004123"/>
    </source>
</evidence>
<dbReference type="GO" id="GO:0005654">
    <property type="term" value="C:nucleoplasm"/>
    <property type="evidence" value="ECO:0007669"/>
    <property type="project" value="TreeGrafter"/>
</dbReference>
<keyword evidence="3" id="KW-0539">Nucleus</keyword>
<feature type="non-terminal residue" evidence="5">
    <location>
        <position position="1"/>
    </location>
</feature>
<gene>
    <name evidence="5" type="ORF">TSAR_010240</name>
</gene>
<sequence length="746" mass="86600">ENKMKLKKGKAVEKMAKKRMAKKKKKSIAEISTDEFFNQDFENMDLSDAEDEELEQEKQPVEAAKTLKKSKKKTVKKREPKASTSKAADDDSDSGESNLDPKEHKKALMNLQDTDPEFFKYLKENDKRLLDFNIDDDGDNMSEADEESKVHVPTIDELEIGSDESDYEAEGVEKSEHSGDRIKVTLKLIKTWQQEIQEDKTSKTMRSVVEAFHAALESINNSEYQTTQYKVEGGAVFNGIVQLCMLLLPDAFKRFLKLGDEPDFEAHKAKRFPKIKGLIKSYLSDLIKVFDNVSSPHIITPLLKHLNHLIPYTHSFSSLRKPLLRILLKFWSTAEDETVRVVAFLCIVKIVSNQNTALLNSVLKTMYIKYVENSKFVSPTTLPGINFMRRSLTEMYLIDEDCSYFHAFLYVRQLAIHLRNALTLKKKENFQMVYNWQYVNSLWFWSELVPRAKKQSLLRQLIYPIVQITIGVIKLIPTAYYYPLRFHCVKMMINMSREANVFIPSLPFLVEILELYDFNKGNKAVSMKPISLMCMLRVSKSQAQAHGYKDAIIENVYELILESAAKDSHNIYFTDMYVVCMVELKNFLKKCNVANYCRKMKQLLTKIEESCKFLDAERSKRTFDLFDLADVELWENKIKESGTPVSKFYDSWIKVHQAQKLKLLTKNDENADPKLPTLKKKSKKRRDDSDEDSDLEVPVEEMERRLKKDKKVKKPKKKVKLTNDEDMEVDADHNDIVQDIKNGDWD</sequence>
<dbReference type="OrthoDB" id="10266662at2759"/>
<evidence type="ECO:0000313" key="6">
    <source>
        <dbReference type="Proteomes" id="UP000215335"/>
    </source>
</evidence>
<dbReference type="GO" id="GO:0003714">
    <property type="term" value="F:transcription corepressor activity"/>
    <property type="evidence" value="ECO:0007669"/>
    <property type="project" value="TreeGrafter"/>
</dbReference>
<comment type="subcellular location">
    <subcellularLocation>
        <location evidence="1">Nucleus</location>
    </subcellularLocation>
</comment>
<feature type="compositionally biased region" description="Basic residues" evidence="4">
    <location>
        <begin position="707"/>
        <end position="720"/>
    </location>
</feature>
<dbReference type="Proteomes" id="UP000215335">
    <property type="component" value="Unassembled WGS sequence"/>
</dbReference>
<dbReference type="Pfam" id="PF03715">
    <property type="entry name" value="Noc2"/>
    <property type="match status" value="1"/>
</dbReference>
<feature type="region of interest" description="Disordered" evidence="4">
    <location>
        <begin position="40"/>
        <end position="111"/>
    </location>
</feature>
<dbReference type="GO" id="GO:0030691">
    <property type="term" value="C:Noc2p-Noc3p complex"/>
    <property type="evidence" value="ECO:0007669"/>
    <property type="project" value="TreeGrafter"/>
</dbReference>
<dbReference type="GO" id="GO:0030690">
    <property type="term" value="C:Noc1p-Noc2p complex"/>
    <property type="evidence" value="ECO:0007669"/>
    <property type="project" value="TreeGrafter"/>
</dbReference>
<evidence type="ECO:0000256" key="3">
    <source>
        <dbReference type="ARBA" id="ARBA00023242"/>
    </source>
</evidence>
<dbReference type="STRING" id="543379.A0A232EQ69"/>
<evidence type="ECO:0000256" key="2">
    <source>
        <dbReference type="ARBA" id="ARBA00005907"/>
    </source>
</evidence>
<dbReference type="GO" id="GO:0042273">
    <property type="term" value="P:ribosomal large subunit biogenesis"/>
    <property type="evidence" value="ECO:0007669"/>
    <property type="project" value="TreeGrafter"/>
</dbReference>
<evidence type="ECO:0000313" key="5">
    <source>
        <dbReference type="EMBL" id="OXU20472.1"/>
    </source>
</evidence>